<dbReference type="Proteomes" id="UP000239872">
    <property type="component" value="Unassembled WGS sequence"/>
</dbReference>
<dbReference type="OrthoDB" id="1524045at2"/>
<dbReference type="PROSITE" id="PS51257">
    <property type="entry name" value="PROKAR_LIPOPROTEIN"/>
    <property type="match status" value="1"/>
</dbReference>
<keyword evidence="3" id="KW-1185">Reference proteome</keyword>
<protein>
    <submittedName>
        <fullName evidence="2">Uncharacterized protein</fullName>
    </submittedName>
</protein>
<reference evidence="2 3" key="1">
    <citation type="submission" date="2018-01" db="EMBL/GenBank/DDBJ databases">
        <title>A novel member of the phylum Bacteroidetes isolated from glacier ice.</title>
        <authorList>
            <person name="Liu Q."/>
            <person name="Xin Y.-H."/>
        </authorList>
    </citation>
    <scope>NUCLEOTIDE SEQUENCE [LARGE SCALE GENOMIC DNA]</scope>
    <source>
        <strain evidence="2 3">RB1R16</strain>
    </source>
</reference>
<proteinExistence type="predicted"/>
<evidence type="ECO:0000256" key="1">
    <source>
        <dbReference type="SAM" id="SignalP"/>
    </source>
</evidence>
<evidence type="ECO:0000313" key="2">
    <source>
        <dbReference type="EMBL" id="PQJ10194.1"/>
    </source>
</evidence>
<dbReference type="RefSeq" id="WP_105040203.1">
    <property type="nucleotide sequence ID" value="NZ_PPSL01000004.1"/>
</dbReference>
<feature type="signal peptide" evidence="1">
    <location>
        <begin position="1"/>
        <end position="19"/>
    </location>
</feature>
<evidence type="ECO:0000313" key="3">
    <source>
        <dbReference type="Proteomes" id="UP000239872"/>
    </source>
</evidence>
<dbReference type="EMBL" id="PPSL01000004">
    <property type="protein sequence ID" value="PQJ10194.1"/>
    <property type="molecule type" value="Genomic_DNA"/>
</dbReference>
<feature type="chain" id="PRO_5015633506" evidence="1">
    <location>
        <begin position="20"/>
        <end position="176"/>
    </location>
</feature>
<sequence>MKKALLSIFTLLSFFSCFAQSETVALAKLKFELPNNKWKINNDEFKQAFIYNYEREAIIDKQGARIIPVIAFIVETIPAGTDVVQYSIAKRSKDRRGLKIREVFSWDTNKTKITYKNAIGYKGTYIDDDTGKEHTIYWIHLINNDKGVQVIMDMTSELVVKYGTEFLKSIESIRSY</sequence>
<organism evidence="2 3">
    <name type="scientific">Flavipsychrobacter stenotrophus</name>
    <dbReference type="NCBI Taxonomy" id="2077091"/>
    <lineage>
        <taxon>Bacteria</taxon>
        <taxon>Pseudomonadati</taxon>
        <taxon>Bacteroidota</taxon>
        <taxon>Chitinophagia</taxon>
        <taxon>Chitinophagales</taxon>
        <taxon>Chitinophagaceae</taxon>
        <taxon>Flavipsychrobacter</taxon>
    </lineage>
</organism>
<comment type="caution">
    <text evidence="2">The sequence shown here is derived from an EMBL/GenBank/DDBJ whole genome shotgun (WGS) entry which is preliminary data.</text>
</comment>
<name>A0A2S7STW7_9BACT</name>
<accession>A0A2S7STW7</accession>
<dbReference type="AlphaFoldDB" id="A0A2S7STW7"/>
<gene>
    <name evidence="2" type="ORF">CJD36_016000</name>
</gene>
<keyword evidence="1" id="KW-0732">Signal</keyword>